<reference evidence="1 2" key="1">
    <citation type="submission" date="2018-12" db="EMBL/GenBank/DDBJ databases">
        <authorList>
            <consortium name="Pathogen Informatics"/>
        </authorList>
    </citation>
    <scope>NUCLEOTIDE SEQUENCE [LARGE SCALE GENOMIC DNA]</scope>
    <source>
        <strain evidence="1 2">NCTC10918</strain>
    </source>
</reference>
<sequence>MGLIPAGAGNMYTFFMKSEPLRAHPRGCGEHLFLALFRVGAWGSSPRVREHRTHIAFVHLVEGSSPRVRGTWRNCYGAWIWYGLIPRVRGTYPSRTKTYFFGYLIPRVRGTYPNEPARHTRPGLIPRVRGTFGETLYADMPYGLIPAGAGNIAFPYVCRGCWKAHPRGCGEHEENSGGGGKTAGSSPRVRGTCVMCFWYHHGGLIPAGAGNIGW</sequence>
<dbReference type="Proteomes" id="UP000270988">
    <property type="component" value="Chromosome"/>
</dbReference>
<dbReference type="EMBL" id="LR134521">
    <property type="protein sequence ID" value="VEJ29248.1"/>
    <property type="molecule type" value="Genomic_DNA"/>
</dbReference>
<accession>A0A3S4ZLG6</accession>
<protein>
    <submittedName>
        <fullName evidence="1">Domain of uncharacterized function (DUF2825)</fullName>
    </submittedName>
</protein>
<organism evidence="1 2">
    <name type="scientific">Rothia dentocariosa</name>
    <dbReference type="NCBI Taxonomy" id="2047"/>
    <lineage>
        <taxon>Bacteria</taxon>
        <taxon>Bacillati</taxon>
        <taxon>Actinomycetota</taxon>
        <taxon>Actinomycetes</taxon>
        <taxon>Micrococcales</taxon>
        <taxon>Micrococcaceae</taxon>
        <taxon>Rothia</taxon>
    </lineage>
</organism>
<evidence type="ECO:0000313" key="2">
    <source>
        <dbReference type="Proteomes" id="UP000270988"/>
    </source>
</evidence>
<dbReference type="AntiFam" id="ANF00057">
    <property type="entry name" value="Translation of E. coli type CRISPR repeat"/>
</dbReference>
<dbReference type="AntiFam" id="ANF00006">
    <property type="entry name" value="Translation of CRISPR region"/>
</dbReference>
<gene>
    <name evidence="1" type="ORF">NCTC10918_00497</name>
</gene>
<evidence type="ECO:0000313" key="1">
    <source>
        <dbReference type="EMBL" id="VEJ29248.1"/>
    </source>
</evidence>
<proteinExistence type="predicted"/>
<dbReference type="AlphaFoldDB" id="A0A3S4ZLG6"/>
<name>A0A3S4ZLG6_9MICC</name>